<feature type="domain" description="Glycosyltransferase subfamily 4-like N-terminal" evidence="3">
    <location>
        <begin position="18"/>
        <end position="219"/>
    </location>
</feature>
<evidence type="ECO:0000313" key="5">
    <source>
        <dbReference type="Proteomes" id="UP000318359"/>
    </source>
</evidence>
<protein>
    <submittedName>
        <fullName evidence="4">Glycosyltransferase family 1 protein</fullName>
    </submittedName>
</protein>
<dbReference type="Proteomes" id="UP000318359">
    <property type="component" value="Unassembled WGS sequence"/>
</dbReference>
<dbReference type="CDD" id="cd03801">
    <property type="entry name" value="GT4_PimA-like"/>
    <property type="match status" value="1"/>
</dbReference>
<dbReference type="AlphaFoldDB" id="A0A520MCT6"/>
<dbReference type="InterPro" id="IPR001296">
    <property type="entry name" value="Glyco_trans_1"/>
</dbReference>
<keyword evidence="1 4" id="KW-0808">Transferase</keyword>
<feature type="domain" description="Glycosyl transferase family 1" evidence="2">
    <location>
        <begin position="228"/>
        <end position="385"/>
    </location>
</feature>
<dbReference type="GO" id="GO:0016757">
    <property type="term" value="F:glycosyltransferase activity"/>
    <property type="evidence" value="ECO:0007669"/>
    <property type="project" value="InterPro"/>
</dbReference>
<sequence>MKPLKILILSYRSAPFGGGQGIYVKELSESLANLGHHVEVFSGPPYPQLNQNIKIIKSEGLNLFETFNFRDRLSKLFKKQKKTLEDYYEFFSVLAGGFPEMKTFGSRAEKYVTNMDYDIVIDNQSLSYGILNIQNKFPLIEVIHHPVTKDLEHELETNNGLIYRFSRKRWYSFLKMQRAVAPKISFILSPSLSSKKDISKDFDVDLKNITVIQNAIDTNTFKPYPDNIRMPYRIITTASADVPLKGLDYSIYAISKIQKKIKDIELVVIGSPRASGHTERLIKKLKLEDKIKFITNLTKEEIAIEYSKSSVAIVSSLYEGFGYPVAEAMSCQIPLIATNISSIPEITGEYATLIEPRSAKMIEDSLNDIFLNYEKHQQIAIKGREHIIRNLSWQTIGKKYQDLIKIVINNHNTKKC</sequence>
<organism evidence="4 5">
    <name type="scientific">SAR86 cluster bacterium</name>
    <dbReference type="NCBI Taxonomy" id="2030880"/>
    <lineage>
        <taxon>Bacteria</taxon>
        <taxon>Pseudomonadati</taxon>
        <taxon>Pseudomonadota</taxon>
        <taxon>Gammaproteobacteria</taxon>
        <taxon>SAR86 cluster</taxon>
    </lineage>
</organism>
<gene>
    <name evidence="4" type="ORF">EVB00_00290</name>
</gene>
<evidence type="ECO:0000313" key="4">
    <source>
        <dbReference type="EMBL" id="RZO19046.1"/>
    </source>
</evidence>
<proteinExistence type="predicted"/>
<dbReference type="PANTHER" id="PTHR46401">
    <property type="entry name" value="GLYCOSYLTRANSFERASE WBBK-RELATED"/>
    <property type="match status" value="1"/>
</dbReference>
<name>A0A520MCT6_9GAMM</name>
<evidence type="ECO:0000256" key="1">
    <source>
        <dbReference type="ARBA" id="ARBA00022679"/>
    </source>
</evidence>
<dbReference type="PANTHER" id="PTHR46401:SF2">
    <property type="entry name" value="GLYCOSYLTRANSFERASE WBBK-RELATED"/>
    <property type="match status" value="1"/>
</dbReference>
<dbReference type="Pfam" id="PF13439">
    <property type="entry name" value="Glyco_transf_4"/>
    <property type="match status" value="1"/>
</dbReference>
<evidence type="ECO:0000259" key="3">
    <source>
        <dbReference type="Pfam" id="PF13439"/>
    </source>
</evidence>
<accession>A0A520MCT6</accession>
<comment type="caution">
    <text evidence="4">The sequence shown here is derived from an EMBL/GenBank/DDBJ whole genome shotgun (WGS) entry which is preliminary data.</text>
</comment>
<dbReference type="SUPFAM" id="SSF53756">
    <property type="entry name" value="UDP-Glycosyltransferase/glycogen phosphorylase"/>
    <property type="match status" value="1"/>
</dbReference>
<reference evidence="4 5" key="1">
    <citation type="submission" date="2019-02" db="EMBL/GenBank/DDBJ databases">
        <title>Prokaryotic population dynamics and viral predation in marine succession experiment using metagenomics: the confinement effect.</title>
        <authorList>
            <person name="Haro-Moreno J.M."/>
            <person name="Rodriguez-Valera F."/>
            <person name="Lopez-Perez M."/>
        </authorList>
    </citation>
    <scope>NUCLEOTIDE SEQUENCE [LARGE SCALE GENOMIC DNA]</scope>
    <source>
        <strain evidence="4">MED-G167</strain>
    </source>
</reference>
<dbReference type="InterPro" id="IPR028098">
    <property type="entry name" value="Glyco_trans_4-like_N"/>
</dbReference>
<dbReference type="Gene3D" id="3.40.50.2000">
    <property type="entry name" value="Glycogen Phosphorylase B"/>
    <property type="match status" value="2"/>
</dbReference>
<dbReference type="GO" id="GO:0009103">
    <property type="term" value="P:lipopolysaccharide biosynthetic process"/>
    <property type="evidence" value="ECO:0007669"/>
    <property type="project" value="TreeGrafter"/>
</dbReference>
<dbReference type="EMBL" id="SHBM01000002">
    <property type="protein sequence ID" value="RZO19046.1"/>
    <property type="molecule type" value="Genomic_DNA"/>
</dbReference>
<dbReference type="Pfam" id="PF00534">
    <property type="entry name" value="Glycos_transf_1"/>
    <property type="match status" value="1"/>
</dbReference>
<evidence type="ECO:0000259" key="2">
    <source>
        <dbReference type="Pfam" id="PF00534"/>
    </source>
</evidence>